<keyword evidence="5" id="KW-1185">Reference proteome</keyword>
<organism evidence="4 5">
    <name type="scientific">Hafnia psychrotolerans</name>
    <dbReference type="NCBI Taxonomy" id="1477018"/>
    <lineage>
        <taxon>Bacteria</taxon>
        <taxon>Pseudomonadati</taxon>
        <taxon>Pseudomonadota</taxon>
        <taxon>Gammaproteobacteria</taxon>
        <taxon>Enterobacterales</taxon>
        <taxon>Hafniaceae</taxon>
        <taxon>Hafnia</taxon>
    </lineage>
</organism>
<gene>
    <name evidence="4" type="ORF">GCM10011328_33050</name>
</gene>
<protein>
    <submittedName>
        <fullName evidence="4">Molecular chaperone</fullName>
    </submittedName>
</protein>
<evidence type="ECO:0000313" key="5">
    <source>
        <dbReference type="Proteomes" id="UP000627464"/>
    </source>
</evidence>
<proteinExistence type="inferred from homology"/>
<dbReference type="PANTHER" id="PTHR19375">
    <property type="entry name" value="HEAT SHOCK PROTEIN 70KDA"/>
    <property type="match status" value="1"/>
</dbReference>
<keyword evidence="3" id="KW-0067">ATP-binding</keyword>
<dbReference type="Proteomes" id="UP000627464">
    <property type="component" value="Unassembled WGS sequence"/>
</dbReference>
<keyword evidence="2" id="KW-0547">Nucleotide-binding</keyword>
<dbReference type="PROSITE" id="PS00329">
    <property type="entry name" value="HSP70_2"/>
    <property type="match status" value="1"/>
</dbReference>
<dbReference type="InterPro" id="IPR043129">
    <property type="entry name" value="ATPase_NBD"/>
</dbReference>
<accession>A0ABQ1H0W9</accession>
<evidence type="ECO:0000313" key="4">
    <source>
        <dbReference type="EMBL" id="GGA54953.1"/>
    </source>
</evidence>
<dbReference type="InterPro" id="IPR042054">
    <property type="entry name" value="YegD-like"/>
</dbReference>
<dbReference type="Gene3D" id="3.30.420.40">
    <property type="match status" value="2"/>
</dbReference>
<reference evidence="5" key="1">
    <citation type="journal article" date="2019" name="Int. J. Syst. Evol. Microbiol.">
        <title>The Global Catalogue of Microorganisms (GCM) 10K type strain sequencing project: providing services to taxonomists for standard genome sequencing and annotation.</title>
        <authorList>
            <consortium name="The Broad Institute Genomics Platform"/>
            <consortium name="The Broad Institute Genome Sequencing Center for Infectious Disease"/>
            <person name="Wu L."/>
            <person name="Ma J."/>
        </authorList>
    </citation>
    <scope>NUCLEOTIDE SEQUENCE [LARGE SCALE GENOMIC DNA]</scope>
    <source>
        <strain evidence="5">CGMCC 1.12806</strain>
    </source>
</reference>
<dbReference type="Pfam" id="PF00012">
    <property type="entry name" value="HSP70"/>
    <property type="match status" value="2"/>
</dbReference>
<dbReference type="NCBIfam" id="NF008673">
    <property type="entry name" value="PRK11678.1"/>
    <property type="match status" value="1"/>
</dbReference>
<dbReference type="InterPro" id="IPR018181">
    <property type="entry name" value="Heat_shock_70_CS"/>
</dbReference>
<name>A0ABQ1H0W9_9GAMM</name>
<comment type="caution">
    <text evidence="4">The sequence shown here is derived from an EMBL/GenBank/DDBJ whole genome shotgun (WGS) entry which is preliminary data.</text>
</comment>
<evidence type="ECO:0000256" key="3">
    <source>
        <dbReference type="ARBA" id="ARBA00022840"/>
    </source>
</evidence>
<dbReference type="CDD" id="cd10231">
    <property type="entry name" value="ASKHA_NBD_HSP70_YegD-like"/>
    <property type="match status" value="1"/>
</dbReference>
<dbReference type="SUPFAM" id="SSF53067">
    <property type="entry name" value="Actin-like ATPase domain"/>
    <property type="match status" value="2"/>
</dbReference>
<evidence type="ECO:0000256" key="1">
    <source>
        <dbReference type="ARBA" id="ARBA00007381"/>
    </source>
</evidence>
<comment type="similarity">
    <text evidence="1">Belongs to the heat shock protein 70 family.</text>
</comment>
<evidence type="ECO:0000256" key="2">
    <source>
        <dbReference type="ARBA" id="ARBA00022741"/>
    </source>
</evidence>
<dbReference type="InterPro" id="IPR013126">
    <property type="entry name" value="Hsp_70_fam"/>
</dbReference>
<dbReference type="EMBL" id="BMFZ01000009">
    <property type="protein sequence ID" value="GGA54953.1"/>
    <property type="molecule type" value="Genomic_DNA"/>
</dbReference>
<dbReference type="Gene3D" id="3.90.640.10">
    <property type="entry name" value="Actin, Chain A, domain 4"/>
    <property type="match status" value="1"/>
</dbReference>
<sequence length="487" mass="53652">MWADAHDLEVEVEFKIEFEIKTKTTYSPAPSLAWGTVMFIGFDYGTANCSVAVMRDNNAHLLALENNDPYLPSMLCAPTREAVSEWLNRHGQVPPGSDENIALLRRSISFNREEDIPVNANSVNFGLRALSTYMEDPEEVYFVRSPKSFLGANGLKPQQIALFEDLVCAMMFHIKRQAENALQQSIEQTVIGRPINFQGMGGEEANRQAQGILQRAAERAGFRDIAFQFEPVAAGLDFEATLSEEKTVLVVDIGGGTTDCSVLLMGPQWRDKAERQQSLLGHSGCRVGGNDLDIMTAFKQLTPLFGMGSETAKGIAIPSLPYWNAVATNDVPAQLDFYSVANGRMLRDLIRYAAQPQQVKRLLKVHQQRLSYRLVRMAEESKIALSERENVTTALDFIEAGLTENISQQQLSDAISQPLARIQEQVNLALSTSNITPDLIYLTGGSARSPLLRAALQAQLPGIPLVGGNDFGSVTAGLARWAQTLFR</sequence>